<dbReference type="EMBL" id="MLJW01000120">
    <property type="protein sequence ID" value="OIQ98349.1"/>
    <property type="molecule type" value="Genomic_DNA"/>
</dbReference>
<proteinExistence type="predicted"/>
<name>A0A1J5SDP6_9ZZZZ</name>
<evidence type="ECO:0000313" key="3">
    <source>
        <dbReference type="EMBL" id="OIQ98349.1"/>
    </source>
</evidence>
<evidence type="ECO:0000256" key="1">
    <source>
        <dbReference type="ARBA" id="ARBA00022729"/>
    </source>
</evidence>
<sequence length="404" mass="42914">MFRPLRRLLHLGAACLALAAAPARAAGGPDFDVAFIGGLSGADAYMAQDSLDGFRLGVKHLGGHLGGADFNLVVENDHHDPERDRALVEKMQQDLHPQVILLSSGRRAAAAAAPLAEAGRTFLLLLNDPDPALAGKGCGNYLFSLLAPRADLDTLAAQSLGDQGFKRVAAVVPAADPGRADAFRAAFGGQTLPFAGSRGEMNFRPLLKAIAAAGADAIYLRLDGGMAVNFIRAYGDSGLKAKVPLFGPGDTLDQMVLAAAMPASLGVQTIAAWSEDGDSPANRRLMADFETEYGRLPSYYAALGYDAAMMLDAAVRGADKMFNNDEAMRTAMRRADYPLTRAGLHFDSNQFPLQDYVLRQAGQDARGRATNETRGVIAHDPRSGQAESCPMRWTLPPLPVVKKP</sequence>
<reference evidence="3" key="1">
    <citation type="submission" date="2016-10" db="EMBL/GenBank/DDBJ databases">
        <title>Sequence of Gallionella enrichment culture.</title>
        <authorList>
            <person name="Poehlein A."/>
            <person name="Muehling M."/>
            <person name="Daniel R."/>
        </authorList>
    </citation>
    <scope>NUCLEOTIDE SEQUENCE</scope>
</reference>
<dbReference type="Gene3D" id="3.40.50.2300">
    <property type="match status" value="2"/>
</dbReference>
<accession>A0A1J5SDP6</accession>
<evidence type="ECO:0000259" key="2">
    <source>
        <dbReference type="Pfam" id="PF13458"/>
    </source>
</evidence>
<dbReference type="PANTHER" id="PTHR30483">
    <property type="entry name" value="LEUCINE-SPECIFIC-BINDING PROTEIN"/>
    <property type="match status" value="1"/>
</dbReference>
<feature type="domain" description="Leucine-binding protein" evidence="2">
    <location>
        <begin position="33"/>
        <end position="360"/>
    </location>
</feature>
<dbReference type="Pfam" id="PF13458">
    <property type="entry name" value="Peripla_BP_6"/>
    <property type="match status" value="1"/>
</dbReference>
<dbReference type="InterPro" id="IPR028081">
    <property type="entry name" value="Leu-bd"/>
</dbReference>
<dbReference type="PANTHER" id="PTHR30483:SF6">
    <property type="entry name" value="PERIPLASMIC BINDING PROTEIN OF ABC TRANSPORTER FOR NATURAL AMINO ACIDS"/>
    <property type="match status" value="1"/>
</dbReference>
<dbReference type="AlphaFoldDB" id="A0A1J5SDP6"/>
<gene>
    <name evidence="3" type="ORF">GALL_196270</name>
</gene>
<dbReference type="InterPro" id="IPR028082">
    <property type="entry name" value="Peripla_BP_I"/>
</dbReference>
<protein>
    <recommendedName>
        <fullName evidence="2">Leucine-binding protein domain-containing protein</fullName>
    </recommendedName>
</protein>
<keyword evidence="1" id="KW-0732">Signal</keyword>
<comment type="caution">
    <text evidence="3">The sequence shown here is derived from an EMBL/GenBank/DDBJ whole genome shotgun (WGS) entry which is preliminary data.</text>
</comment>
<dbReference type="SUPFAM" id="SSF53822">
    <property type="entry name" value="Periplasmic binding protein-like I"/>
    <property type="match status" value="1"/>
</dbReference>
<dbReference type="InterPro" id="IPR051010">
    <property type="entry name" value="BCAA_transport"/>
</dbReference>
<organism evidence="3">
    <name type="scientific">mine drainage metagenome</name>
    <dbReference type="NCBI Taxonomy" id="410659"/>
    <lineage>
        <taxon>unclassified sequences</taxon>
        <taxon>metagenomes</taxon>
        <taxon>ecological metagenomes</taxon>
    </lineage>
</organism>